<feature type="domain" description="HTH hxlR-type" evidence="4">
    <location>
        <begin position="10"/>
        <end position="108"/>
    </location>
</feature>
<dbReference type="Pfam" id="PF01638">
    <property type="entry name" value="HxlR"/>
    <property type="match status" value="1"/>
</dbReference>
<dbReference type="PROSITE" id="PS51118">
    <property type="entry name" value="HTH_HXLR"/>
    <property type="match status" value="1"/>
</dbReference>
<evidence type="ECO:0000256" key="2">
    <source>
        <dbReference type="ARBA" id="ARBA00023125"/>
    </source>
</evidence>
<organism evidence="5 6">
    <name type="scientific">Legionella dresdenensis</name>
    <dbReference type="NCBI Taxonomy" id="450200"/>
    <lineage>
        <taxon>Bacteria</taxon>
        <taxon>Pseudomonadati</taxon>
        <taxon>Pseudomonadota</taxon>
        <taxon>Gammaproteobacteria</taxon>
        <taxon>Legionellales</taxon>
        <taxon>Legionellaceae</taxon>
        <taxon>Legionella</taxon>
    </lineage>
</organism>
<keyword evidence="1" id="KW-0805">Transcription regulation</keyword>
<protein>
    <submittedName>
        <fullName evidence="5">Winged helix-turn-helix transcriptional regulator</fullName>
    </submittedName>
</protein>
<evidence type="ECO:0000256" key="1">
    <source>
        <dbReference type="ARBA" id="ARBA00023015"/>
    </source>
</evidence>
<evidence type="ECO:0000259" key="4">
    <source>
        <dbReference type="PROSITE" id="PS51118"/>
    </source>
</evidence>
<proteinExistence type="predicted"/>
<dbReference type="InterPro" id="IPR002577">
    <property type="entry name" value="HTH_HxlR"/>
</dbReference>
<evidence type="ECO:0000313" key="6">
    <source>
        <dbReference type="Proteomes" id="UP001595758"/>
    </source>
</evidence>
<name>A0ABV8CFT5_9GAMM</name>
<dbReference type="InterPro" id="IPR011991">
    <property type="entry name" value="ArsR-like_HTH"/>
</dbReference>
<dbReference type="EMBL" id="JBHSAB010000020">
    <property type="protein sequence ID" value="MFC3909138.1"/>
    <property type="molecule type" value="Genomic_DNA"/>
</dbReference>
<keyword evidence="2" id="KW-0238">DNA-binding</keyword>
<sequence length="112" mass="12698">MIYDVYQEQCPSRIVLEIISDKWVILIIQLLAEKSHRFGELQRAIGGITAKVLSAQLKRLESYGLVIREDKSDLILHVEYSLTLLGISLNKVCQAITQWAESHIDDLSVVCT</sequence>
<dbReference type="CDD" id="cd00090">
    <property type="entry name" value="HTH_ARSR"/>
    <property type="match status" value="1"/>
</dbReference>
<dbReference type="SUPFAM" id="SSF46785">
    <property type="entry name" value="Winged helix' DNA-binding domain"/>
    <property type="match status" value="1"/>
</dbReference>
<keyword evidence="3" id="KW-0804">Transcription</keyword>
<dbReference type="InterPro" id="IPR036388">
    <property type="entry name" value="WH-like_DNA-bd_sf"/>
</dbReference>
<dbReference type="Gene3D" id="1.10.10.10">
    <property type="entry name" value="Winged helix-like DNA-binding domain superfamily/Winged helix DNA-binding domain"/>
    <property type="match status" value="1"/>
</dbReference>
<dbReference type="InterPro" id="IPR036390">
    <property type="entry name" value="WH_DNA-bd_sf"/>
</dbReference>
<dbReference type="RefSeq" id="WP_382343072.1">
    <property type="nucleotide sequence ID" value="NZ_JBHSAB010000020.1"/>
</dbReference>
<accession>A0ABV8CFT5</accession>
<dbReference type="Proteomes" id="UP001595758">
    <property type="component" value="Unassembled WGS sequence"/>
</dbReference>
<keyword evidence="6" id="KW-1185">Reference proteome</keyword>
<comment type="caution">
    <text evidence="5">The sequence shown here is derived from an EMBL/GenBank/DDBJ whole genome shotgun (WGS) entry which is preliminary data.</text>
</comment>
<gene>
    <name evidence="5" type="ORF">ACFORL_08625</name>
</gene>
<dbReference type="PANTHER" id="PTHR33204">
    <property type="entry name" value="TRANSCRIPTIONAL REGULATOR, MARR FAMILY"/>
    <property type="match status" value="1"/>
</dbReference>
<evidence type="ECO:0000256" key="3">
    <source>
        <dbReference type="ARBA" id="ARBA00023163"/>
    </source>
</evidence>
<evidence type="ECO:0000313" key="5">
    <source>
        <dbReference type="EMBL" id="MFC3909138.1"/>
    </source>
</evidence>
<dbReference type="PANTHER" id="PTHR33204:SF37">
    <property type="entry name" value="HTH-TYPE TRANSCRIPTIONAL REGULATOR YODB"/>
    <property type="match status" value="1"/>
</dbReference>
<reference evidence="6" key="1">
    <citation type="journal article" date="2019" name="Int. J. Syst. Evol. Microbiol.">
        <title>The Global Catalogue of Microorganisms (GCM) 10K type strain sequencing project: providing services to taxonomists for standard genome sequencing and annotation.</title>
        <authorList>
            <consortium name="The Broad Institute Genomics Platform"/>
            <consortium name="The Broad Institute Genome Sequencing Center for Infectious Disease"/>
            <person name="Wu L."/>
            <person name="Ma J."/>
        </authorList>
    </citation>
    <scope>NUCLEOTIDE SEQUENCE [LARGE SCALE GENOMIC DNA]</scope>
    <source>
        <strain evidence="6">CCUG 59858</strain>
    </source>
</reference>